<proteinExistence type="inferred from homology"/>
<evidence type="ECO:0000256" key="4">
    <source>
        <dbReference type="ARBA" id="ARBA00023136"/>
    </source>
</evidence>
<feature type="region of interest" description="Disordered" evidence="7">
    <location>
        <begin position="387"/>
        <end position="448"/>
    </location>
</feature>
<dbReference type="PANTHER" id="PTHR10736">
    <property type="entry name" value="BESTROPHIN"/>
    <property type="match status" value="1"/>
</dbReference>
<organism evidence="8 9">
    <name type="scientific">Folsomia candida</name>
    <name type="common">Springtail</name>
    <dbReference type="NCBI Taxonomy" id="158441"/>
    <lineage>
        <taxon>Eukaryota</taxon>
        <taxon>Metazoa</taxon>
        <taxon>Ecdysozoa</taxon>
        <taxon>Arthropoda</taxon>
        <taxon>Hexapoda</taxon>
        <taxon>Collembola</taxon>
        <taxon>Entomobryomorpha</taxon>
        <taxon>Isotomoidea</taxon>
        <taxon>Isotomidae</taxon>
        <taxon>Proisotominae</taxon>
        <taxon>Folsomia</taxon>
    </lineage>
</organism>
<dbReference type="GO" id="GO:0005886">
    <property type="term" value="C:plasma membrane"/>
    <property type="evidence" value="ECO:0007669"/>
    <property type="project" value="UniProtKB-SubCell"/>
</dbReference>
<evidence type="ECO:0000256" key="2">
    <source>
        <dbReference type="ARBA" id="ARBA00022692"/>
    </source>
</evidence>
<feature type="transmembrane region" description="Helical" evidence="6">
    <location>
        <begin position="230"/>
        <end position="251"/>
    </location>
</feature>
<evidence type="ECO:0000313" key="9">
    <source>
        <dbReference type="Proteomes" id="UP000198287"/>
    </source>
</evidence>
<keyword evidence="3 6" id="KW-1133">Transmembrane helix</keyword>
<dbReference type="Proteomes" id="UP000198287">
    <property type="component" value="Unassembled WGS sequence"/>
</dbReference>
<reference evidence="8 9" key="1">
    <citation type="submission" date="2015-12" db="EMBL/GenBank/DDBJ databases">
        <title>The genome of Folsomia candida.</title>
        <authorList>
            <person name="Faddeeva A."/>
            <person name="Derks M.F."/>
            <person name="Anvar Y."/>
            <person name="Smit S."/>
            <person name="Van Straalen N."/>
            <person name="Roelofs D."/>
        </authorList>
    </citation>
    <scope>NUCLEOTIDE SEQUENCE [LARGE SCALE GENOMIC DNA]</scope>
    <source>
        <strain evidence="8 9">VU population</strain>
        <tissue evidence="8">Whole body</tissue>
    </source>
</reference>
<dbReference type="AlphaFoldDB" id="A0A226E698"/>
<keyword evidence="9" id="KW-1185">Reference proteome</keyword>
<name>A0A226E698_FOLCA</name>
<dbReference type="GO" id="GO:0005254">
    <property type="term" value="F:chloride channel activity"/>
    <property type="evidence" value="ECO:0007669"/>
    <property type="project" value="UniProtKB-KW"/>
</dbReference>
<dbReference type="InterPro" id="IPR000615">
    <property type="entry name" value="Bestrophin"/>
</dbReference>
<evidence type="ECO:0000256" key="1">
    <source>
        <dbReference type="ARBA" id="ARBA00004370"/>
    </source>
</evidence>
<sequence length="709" mass="79841">MTVSYTAEVATCKGFGCFLKLLFRWRGSIYKLVWPDLFLFLGTYFSLSVLYRFFLSHDQQIVFEKITRYCEKYGNLIPVSFVLGFYVSIVVGRWWSQYQAIPWPDSTAVYVSANIHGQDEKARIMRRTIMRYCCLASTMCFTLISPRVKRRFPTLDHFVESGLLMENEKSIIDALNQKHSHPKHWLPIVWACSIVTRARKEGKIRDDFAVKTILDELNKFRGNMGSLTQYDWISVPLVYTQVVTLAVYSFFLSCVMGRQWIKPDLETCADPKNCTGEIDLVFPIFTTLQFFFYMGWLKVAESLVNPFGNDDDDFELNWMIDRNLQVSYLIVDEMHHEHPELLKDQYWDTVLPSELPHTVASEQYKEEPPSHSTANLIVSYQDGEIVSPPSVKSIHQMSESGEPGRRISMTPSSKFGGSFLRRGRTPSMKSNASQSTLGGESVTGNMSRAGSITSVFRRIFSRDRGDRVDPQSPSVQDGPIGGPINWAGSSINMLNRNVAEEVIPELDENLTTIISMREKEKKPTVQDIFGPNVSNAPPASKPIDVPKTTAEHRPPPTISQPLFTRNASEPGVMTEPSRRPTTLSTSVPLTTTTRPKFELFPVSPDMEDGSRDDTETHPGMAAFAQHEGLKTSISQPEISALDDDDDDDEDERLRSKNRNTATSSDSLAKKLAKTFGMKDKSGEGDEKAEVHLLSDVSGSRDDDDSSSSP</sequence>
<feature type="compositionally biased region" description="Basic and acidic residues" evidence="7">
    <location>
        <begin position="676"/>
        <end position="692"/>
    </location>
</feature>
<evidence type="ECO:0000256" key="6">
    <source>
        <dbReference type="RuleBase" id="RU363126"/>
    </source>
</evidence>
<protein>
    <recommendedName>
        <fullName evidence="6">Bestrophin homolog</fullName>
    </recommendedName>
</protein>
<keyword evidence="6" id="KW-0869">Chloride channel</keyword>
<feature type="compositionally biased region" description="Low complexity" evidence="7">
    <location>
        <begin position="580"/>
        <end position="593"/>
    </location>
</feature>
<feature type="transmembrane region" description="Helical" evidence="6">
    <location>
        <begin position="37"/>
        <end position="55"/>
    </location>
</feature>
<dbReference type="OrthoDB" id="201595at2759"/>
<evidence type="ECO:0000256" key="7">
    <source>
        <dbReference type="SAM" id="MobiDB-lite"/>
    </source>
</evidence>
<feature type="compositionally biased region" description="Polar residues" evidence="7">
    <location>
        <begin position="427"/>
        <end position="448"/>
    </location>
</feature>
<evidence type="ECO:0000313" key="8">
    <source>
        <dbReference type="EMBL" id="OXA52421.1"/>
    </source>
</evidence>
<dbReference type="EMBL" id="LNIX01000006">
    <property type="protein sequence ID" value="OXA52421.1"/>
    <property type="molecule type" value="Genomic_DNA"/>
</dbReference>
<comment type="similarity">
    <text evidence="5 6">Belongs to the anion channel-forming bestrophin (TC 1.A.46) family. Calcium-sensitive chloride channel subfamily.</text>
</comment>
<keyword evidence="6" id="KW-0407">Ion channel</keyword>
<evidence type="ECO:0000256" key="3">
    <source>
        <dbReference type="ARBA" id="ARBA00022989"/>
    </source>
</evidence>
<keyword evidence="6" id="KW-0406">Ion transport</keyword>
<evidence type="ECO:0000256" key="5">
    <source>
        <dbReference type="ARBA" id="ARBA00034769"/>
    </source>
</evidence>
<feature type="region of interest" description="Disordered" evidence="7">
    <location>
        <begin position="528"/>
        <end position="709"/>
    </location>
</feature>
<feature type="region of interest" description="Disordered" evidence="7">
    <location>
        <begin position="462"/>
        <end position="482"/>
    </location>
</feature>
<keyword evidence="6" id="KW-0868">Chloride</keyword>
<dbReference type="GO" id="GO:0034707">
    <property type="term" value="C:chloride channel complex"/>
    <property type="evidence" value="ECO:0007669"/>
    <property type="project" value="UniProtKB-KW"/>
</dbReference>
<dbReference type="InterPro" id="IPR021134">
    <property type="entry name" value="Bestrophin-like"/>
</dbReference>
<feature type="compositionally biased region" description="Acidic residues" evidence="7">
    <location>
        <begin position="640"/>
        <end position="650"/>
    </location>
</feature>
<keyword evidence="6" id="KW-1003">Cell membrane</keyword>
<dbReference type="OMA" id="SCVMGRQ"/>
<keyword evidence="6" id="KW-0813">Transport</keyword>
<gene>
    <name evidence="8" type="ORF">Fcan01_12522</name>
</gene>
<comment type="function">
    <text evidence="6">Forms chloride channels.</text>
</comment>
<keyword evidence="2 6" id="KW-0812">Transmembrane</keyword>
<keyword evidence="4 6" id="KW-0472">Membrane</keyword>
<comment type="subcellular location">
    <subcellularLocation>
        <location evidence="6">Cell membrane</location>
        <topology evidence="6">Multi-pass membrane protein</topology>
    </subcellularLocation>
    <subcellularLocation>
        <location evidence="1">Membrane</location>
    </subcellularLocation>
</comment>
<accession>A0A226E698</accession>
<feature type="transmembrane region" description="Helical" evidence="6">
    <location>
        <begin position="76"/>
        <end position="95"/>
    </location>
</feature>
<comment type="caution">
    <text evidence="8">The sequence shown here is derived from an EMBL/GenBank/DDBJ whole genome shotgun (WGS) entry which is preliminary data.</text>
</comment>
<dbReference type="Pfam" id="PF01062">
    <property type="entry name" value="Bestrophin"/>
    <property type="match status" value="1"/>
</dbReference>
<dbReference type="PANTHER" id="PTHR10736:SF65">
    <property type="entry name" value="BESTROPHIN 1, ISOFORM C-RELATED"/>
    <property type="match status" value="1"/>
</dbReference>